<dbReference type="GeneID" id="109714432"/>
<evidence type="ECO:0000256" key="2">
    <source>
        <dbReference type="ARBA" id="ARBA00022722"/>
    </source>
</evidence>
<keyword evidence="2" id="KW-0540">Nuclease</keyword>
<sequence length="311" mass="34358">MPPQNLSPTHRIFFLAVSHLRGYLIIGRERHFGNRVTQMGSEAGDAFGEWGPAAEEELRAIEAACGATPTSSPPNSRRRRRRLPSAWSPQLSPHPCTLETRLPAMKFGGQIVYCRTASEVEGATAELLDQIGASKNTGHVSLGFDIEWRPVFRRGESPRKAAVMQICMDNTRCYVMHIFHSGIPPILKSLLEDNSSVKVGIAIANDARKISNDYNVCVRPVEDLSGLANLKLGGPPRKWSLCSLTEMVTCKKLEKPSKIRMGNWEADILSREKLEYAATDAFASWYLYEVLKGFPDANAETDEAAKANGIS</sequence>
<dbReference type="InterPro" id="IPR002562">
    <property type="entry name" value="3'-5'_exonuclease_dom"/>
</dbReference>
<evidence type="ECO:0000256" key="5">
    <source>
        <dbReference type="ARBA" id="ARBA00022839"/>
    </source>
</evidence>
<gene>
    <name evidence="13 14 15" type="primary">LOC109714432</name>
</gene>
<dbReference type="InterPro" id="IPR012337">
    <property type="entry name" value="RNaseH-like_sf"/>
</dbReference>
<reference evidence="12" key="1">
    <citation type="journal article" date="2015" name="Nat. Genet.">
        <title>The pineapple genome and the evolution of CAM photosynthesis.</title>
        <authorList>
            <person name="Ming R."/>
            <person name="VanBuren R."/>
            <person name="Wai C.M."/>
            <person name="Tang H."/>
            <person name="Schatz M.C."/>
            <person name="Bowers J.E."/>
            <person name="Lyons E."/>
            <person name="Wang M.L."/>
            <person name="Chen J."/>
            <person name="Biggers E."/>
            <person name="Zhang J."/>
            <person name="Huang L."/>
            <person name="Zhang L."/>
            <person name="Miao W."/>
            <person name="Zhang J."/>
            <person name="Ye Z."/>
            <person name="Miao C."/>
            <person name="Lin Z."/>
            <person name="Wang H."/>
            <person name="Zhou H."/>
            <person name="Yim W.C."/>
            <person name="Priest H.D."/>
            <person name="Zheng C."/>
            <person name="Woodhouse M."/>
            <person name="Edger P.P."/>
            <person name="Guyot R."/>
            <person name="Guo H.B."/>
            <person name="Guo H."/>
            <person name="Zheng G."/>
            <person name="Singh R."/>
            <person name="Sharma A."/>
            <person name="Min X."/>
            <person name="Zheng Y."/>
            <person name="Lee H."/>
            <person name="Gurtowski J."/>
            <person name="Sedlazeck F.J."/>
            <person name="Harkess A."/>
            <person name="McKain M.R."/>
            <person name="Liao Z."/>
            <person name="Fang J."/>
            <person name="Liu J."/>
            <person name="Zhang X."/>
            <person name="Zhang Q."/>
            <person name="Hu W."/>
            <person name="Qin Y."/>
            <person name="Wang K."/>
            <person name="Chen L.Y."/>
            <person name="Shirley N."/>
            <person name="Lin Y.R."/>
            <person name="Liu L.Y."/>
            <person name="Hernandez A.G."/>
            <person name="Wright C.L."/>
            <person name="Bulone V."/>
            <person name="Tuskan G.A."/>
            <person name="Heath K."/>
            <person name="Zee F."/>
            <person name="Moore P.H."/>
            <person name="Sunkar R."/>
            <person name="Leebens-Mack J.H."/>
            <person name="Mockler T."/>
            <person name="Bennetzen J.L."/>
            <person name="Freeling M."/>
            <person name="Sankoff D."/>
            <person name="Paterson A.H."/>
            <person name="Zhu X."/>
            <person name="Yang X."/>
            <person name="Smith J.A."/>
            <person name="Cushman J.C."/>
            <person name="Paull R.E."/>
            <person name="Yu Q."/>
        </authorList>
    </citation>
    <scope>NUCLEOTIDE SEQUENCE [LARGE SCALE GENOMIC DNA]</scope>
    <source>
        <strain evidence="12">cv. F153</strain>
    </source>
</reference>
<evidence type="ECO:0000313" key="13">
    <source>
        <dbReference type="RefSeq" id="XP_020094649.1"/>
    </source>
</evidence>
<evidence type="ECO:0000256" key="8">
    <source>
        <dbReference type="ARBA" id="ARBA00040531"/>
    </source>
</evidence>
<dbReference type="FunFam" id="3.30.420.10:FF:000114">
    <property type="entry name" value="Werner Syndrome-like exonuclease"/>
    <property type="match status" value="1"/>
</dbReference>
<dbReference type="GO" id="GO:0008408">
    <property type="term" value="F:3'-5' exonuclease activity"/>
    <property type="evidence" value="ECO:0007669"/>
    <property type="project" value="InterPro"/>
</dbReference>
<evidence type="ECO:0000259" key="11">
    <source>
        <dbReference type="SMART" id="SM00474"/>
    </source>
</evidence>
<name>A0A6P5FNI6_ANACO</name>
<dbReference type="Proteomes" id="UP000515123">
    <property type="component" value="Linkage group 8"/>
</dbReference>
<dbReference type="GO" id="GO:0046872">
    <property type="term" value="F:metal ion binding"/>
    <property type="evidence" value="ECO:0007669"/>
    <property type="project" value="UniProtKB-KW"/>
</dbReference>
<evidence type="ECO:0000256" key="9">
    <source>
        <dbReference type="ARBA" id="ARBA00042761"/>
    </source>
</evidence>
<dbReference type="RefSeq" id="XP_020094649.1">
    <property type="nucleotide sequence ID" value="XM_020239060.1"/>
</dbReference>
<keyword evidence="5" id="KW-0269">Exonuclease</keyword>
<keyword evidence="3" id="KW-0479">Metal-binding</keyword>
<dbReference type="AlphaFoldDB" id="A0A6P5FNI6"/>
<feature type="region of interest" description="Disordered" evidence="10">
    <location>
        <begin position="65"/>
        <end position="92"/>
    </location>
</feature>
<evidence type="ECO:0000313" key="15">
    <source>
        <dbReference type="RefSeq" id="XP_020094651.1"/>
    </source>
</evidence>
<evidence type="ECO:0000256" key="3">
    <source>
        <dbReference type="ARBA" id="ARBA00022723"/>
    </source>
</evidence>
<evidence type="ECO:0000256" key="7">
    <source>
        <dbReference type="ARBA" id="ARBA00023242"/>
    </source>
</evidence>
<reference evidence="13 14" key="2">
    <citation type="submission" date="2025-04" db="UniProtKB">
        <authorList>
            <consortium name="RefSeq"/>
        </authorList>
    </citation>
    <scope>IDENTIFICATION</scope>
    <source>
        <tissue evidence="13 14">Leaf</tissue>
    </source>
</reference>
<keyword evidence="7" id="KW-0539">Nucleus</keyword>
<keyword evidence="12" id="KW-1185">Reference proteome</keyword>
<evidence type="ECO:0000256" key="10">
    <source>
        <dbReference type="SAM" id="MobiDB-lite"/>
    </source>
</evidence>
<evidence type="ECO:0000256" key="1">
    <source>
        <dbReference type="ARBA" id="ARBA00004123"/>
    </source>
</evidence>
<dbReference type="GO" id="GO:0005634">
    <property type="term" value="C:nucleus"/>
    <property type="evidence" value="ECO:0007669"/>
    <property type="project" value="UniProtKB-SubCell"/>
</dbReference>
<evidence type="ECO:0000313" key="12">
    <source>
        <dbReference type="Proteomes" id="UP000515123"/>
    </source>
</evidence>
<dbReference type="PANTHER" id="PTHR13620:SF109">
    <property type="entry name" value="3'-5' EXONUCLEASE"/>
    <property type="match status" value="1"/>
</dbReference>
<evidence type="ECO:0000256" key="4">
    <source>
        <dbReference type="ARBA" id="ARBA00022801"/>
    </source>
</evidence>
<accession>A0A6P5FNI6</accession>
<dbReference type="RefSeq" id="XP_020094651.1">
    <property type="nucleotide sequence ID" value="XM_020239062.1"/>
</dbReference>
<dbReference type="Pfam" id="PF01612">
    <property type="entry name" value="DNA_pol_A_exo1"/>
    <property type="match status" value="1"/>
</dbReference>
<evidence type="ECO:0000313" key="14">
    <source>
        <dbReference type="RefSeq" id="XP_020094650.1"/>
    </source>
</evidence>
<dbReference type="CDD" id="cd06141">
    <property type="entry name" value="WRN_exo"/>
    <property type="match status" value="1"/>
</dbReference>
<dbReference type="OrthoDB" id="1920326at2759"/>
<dbReference type="Gene3D" id="3.30.420.10">
    <property type="entry name" value="Ribonuclease H-like superfamily/Ribonuclease H"/>
    <property type="match status" value="1"/>
</dbReference>
<dbReference type="PANTHER" id="PTHR13620">
    <property type="entry name" value="3-5 EXONUCLEASE"/>
    <property type="match status" value="1"/>
</dbReference>
<dbReference type="GO" id="GO:0003676">
    <property type="term" value="F:nucleic acid binding"/>
    <property type="evidence" value="ECO:0007669"/>
    <property type="project" value="InterPro"/>
</dbReference>
<protein>
    <recommendedName>
        <fullName evidence="8">3'-5' exonuclease</fullName>
    </recommendedName>
    <alternativeName>
        <fullName evidence="9">Werner Syndrome-like exonuclease</fullName>
    </alternativeName>
</protein>
<dbReference type="SUPFAM" id="SSF53098">
    <property type="entry name" value="Ribonuclease H-like"/>
    <property type="match status" value="1"/>
</dbReference>
<keyword evidence="4" id="KW-0378">Hydrolase</keyword>
<keyword evidence="6" id="KW-0460">Magnesium</keyword>
<dbReference type="SMART" id="SM00474">
    <property type="entry name" value="35EXOc"/>
    <property type="match status" value="1"/>
</dbReference>
<dbReference type="GO" id="GO:0006139">
    <property type="term" value="P:nucleobase-containing compound metabolic process"/>
    <property type="evidence" value="ECO:0007669"/>
    <property type="project" value="InterPro"/>
</dbReference>
<dbReference type="InterPro" id="IPR051132">
    <property type="entry name" value="3-5_Exonuclease_domain"/>
</dbReference>
<organism evidence="14">
    <name type="scientific">Ananas comosus</name>
    <name type="common">Pineapple</name>
    <name type="synonym">Ananas ananas</name>
    <dbReference type="NCBI Taxonomy" id="4615"/>
    <lineage>
        <taxon>Eukaryota</taxon>
        <taxon>Viridiplantae</taxon>
        <taxon>Streptophyta</taxon>
        <taxon>Embryophyta</taxon>
        <taxon>Tracheophyta</taxon>
        <taxon>Spermatophyta</taxon>
        <taxon>Magnoliopsida</taxon>
        <taxon>Liliopsida</taxon>
        <taxon>Poales</taxon>
        <taxon>Bromeliaceae</taxon>
        <taxon>Bromelioideae</taxon>
        <taxon>Ananas</taxon>
    </lineage>
</organism>
<feature type="compositionally biased region" description="Low complexity" evidence="10">
    <location>
        <begin position="65"/>
        <end position="75"/>
    </location>
</feature>
<proteinExistence type="predicted"/>
<comment type="subcellular location">
    <subcellularLocation>
        <location evidence="1">Nucleus</location>
    </subcellularLocation>
</comment>
<evidence type="ECO:0000256" key="6">
    <source>
        <dbReference type="ARBA" id="ARBA00022842"/>
    </source>
</evidence>
<feature type="domain" description="3'-5' exonuclease" evidence="11">
    <location>
        <begin position="111"/>
        <end position="296"/>
    </location>
</feature>
<dbReference type="InterPro" id="IPR036397">
    <property type="entry name" value="RNaseH_sf"/>
</dbReference>
<dbReference type="RefSeq" id="XP_020094650.1">
    <property type="nucleotide sequence ID" value="XM_020239061.1"/>
</dbReference>